<name>A0A1X4G6M2_9CYAN</name>
<dbReference type="EMBL" id="NBYN01000042">
    <property type="protein sequence ID" value="OSO90666.1"/>
    <property type="molecule type" value="Genomic_DNA"/>
</dbReference>
<dbReference type="Proteomes" id="UP000192997">
    <property type="component" value="Unassembled WGS sequence"/>
</dbReference>
<evidence type="ECO:0000313" key="1">
    <source>
        <dbReference type="EMBL" id="OSO90666.1"/>
    </source>
</evidence>
<comment type="caution">
    <text evidence="1">The sequence shown here is derived from an EMBL/GenBank/DDBJ whole genome shotgun (WGS) entry which is preliminary data.</text>
</comment>
<dbReference type="AlphaFoldDB" id="A0A1X4G6M2"/>
<accession>A0A1X4G6M2</accession>
<sequence>MATRHCLGTLLRLVSHYSPKLVECGNFSCYWLDQENRGTKIAQDGILDNLQLGESDEFSSSCTRIPRNLTNNLTIVEY</sequence>
<gene>
    <name evidence="1" type="ORF">B7O87_07510</name>
</gene>
<organism evidence="1 2">
    <name type="scientific">Cylindrospermopsis raciborskii CENA303</name>
    <dbReference type="NCBI Taxonomy" id="1170769"/>
    <lineage>
        <taxon>Bacteria</taxon>
        <taxon>Bacillati</taxon>
        <taxon>Cyanobacteriota</taxon>
        <taxon>Cyanophyceae</taxon>
        <taxon>Nostocales</taxon>
        <taxon>Aphanizomenonaceae</taxon>
        <taxon>Cylindrospermopsis</taxon>
    </lineage>
</organism>
<evidence type="ECO:0000313" key="2">
    <source>
        <dbReference type="Proteomes" id="UP000192997"/>
    </source>
</evidence>
<reference evidence="2" key="1">
    <citation type="submission" date="2017-04" db="EMBL/GenBank/DDBJ databases">
        <authorList>
            <person name="Abreu V.A."/>
            <person name="Popin R.V."/>
            <person name="Rigonato J."/>
            <person name="Andreote A.P."/>
            <person name="Schaker P.C."/>
            <person name="Hoff-Risseti C."/>
            <person name="Alvarenga D.O."/>
            <person name="Varani A.M."/>
            <person name="Fiore M.F."/>
        </authorList>
    </citation>
    <scope>NUCLEOTIDE SEQUENCE [LARGE SCALE GENOMIC DNA]</scope>
    <source>
        <strain evidence="2">CENA303</strain>
    </source>
</reference>
<protein>
    <submittedName>
        <fullName evidence="1">Uncharacterized protein</fullName>
    </submittedName>
</protein>
<proteinExistence type="predicted"/>